<dbReference type="Proteomes" id="UP000266743">
    <property type="component" value="Chromosome 11"/>
</dbReference>
<organism evidence="1">
    <name type="scientific">Trypanosoma brucei equiperdum</name>
    <dbReference type="NCBI Taxonomy" id="630700"/>
    <lineage>
        <taxon>Eukaryota</taxon>
        <taxon>Discoba</taxon>
        <taxon>Euglenozoa</taxon>
        <taxon>Kinetoplastea</taxon>
        <taxon>Metakinetoplastina</taxon>
        <taxon>Trypanosomatida</taxon>
        <taxon>Trypanosomatidae</taxon>
        <taxon>Trypanosoma</taxon>
    </lineage>
</organism>
<reference evidence="1" key="1">
    <citation type="submission" date="2018-09" db="EMBL/GenBank/DDBJ databases">
        <title>whole genome sequence of T. equiperdum IVM-t1 strain.</title>
        <authorList>
            <person name="Suganuma K."/>
        </authorList>
    </citation>
    <scope>NUCLEOTIDE SEQUENCE [LARGE SCALE GENOMIC DNA]</scope>
    <source>
        <strain evidence="1">IVM-t1</strain>
    </source>
</reference>
<protein>
    <submittedName>
        <fullName evidence="1">Kinesin-like protein</fullName>
    </submittedName>
</protein>
<comment type="caution">
    <text evidence="1">The sequence shown here is derived from an EMBL/GenBank/DDBJ whole genome shotgun (WGS) entry which is preliminary data.</text>
</comment>
<dbReference type="AlphaFoldDB" id="A0A3L6KXP0"/>
<accession>A0A3L6KXP0</accession>
<evidence type="ECO:0000313" key="1">
    <source>
        <dbReference type="EMBL" id="RHW68241.1"/>
    </source>
</evidence>
<dbReference type="EMBL" id="QSBY01000011">
    <property type="protein sequence ID" value="RHW68241.1"/>
    <property type="molecule type" value="Genomic_DNA"/>
</dbReference>
<gene>
    <name evidence="1" type="ORF">DPX39_110083500</name>
</gene>
<sequence length="100" mass="11400">MLNIVRQLSQVVPKRNSCHTVTLRIVESFQFTDPEQGQAVTMSRRVNVLFALLRNMPLGFQRCVDIAVERDSGENPWGRYQHATRLLRSSSLTYCSTATT</sequence>
<proteinExistence type="predicted"/>
<name>A0A3L6KXP0_9TRYP</name>